<evidence type="ECO:0000256" key="4">
    <source>
        <dbReference type="ARBA" id="ARBA00023002"/>
    </source>
</evidence>
<proteinExistence type="inferred from homology"/>
<evidence type="ECO:0000259" key="6">
    <source>
        <dbReference type="Pfam" id="PF01266"/>
    </source>
</evidence>
<comment type="caution">
    <text evidence="7">The sequence shown here is derived from an EMBL/GenBank/DDBJ whole genome shotgun (WGS) entry which is preliminary data.</text>
</comment>
<sequence length="451" mass="50038">MSRQTYEVIIVGGGISGTALMYTLARYTDVKSIALIEKYDGIAALNSNSRANSQTLHCGDIETNYTLEKAARVKQIAHMILRYGELVPEARRHMSVYPKMVLGVGEAEVDQIARRHAEFSAVFPYMELWDERRIATVEPDVALVDGRPRREPILASGTLNEVCAIDYGGLSASFVEQARRRPEVRTDLFLNNRVLGITAADDGYGVRTDNGIFHARSVAVCAGAHSLLLAHGMGHGLDYGLLPVAGSFYYIPREMRGKVYTVQNPKLPFAALHADPDLAVPGRTRLGPTALVLPKLERYRKGTYLDFLRVLKPDRAVAAALWDLFRDGDIRNYIIRNMLFEVPGLRRRLFAEDARKIIPSLREGELEYAHGIGGLRPQVIDRTRRRLMLGEAVINPGNGVLFSITPSPGATTCLGNARQNAEALVRHLGRRFDEDRHNRELLGGRELSAAA</sequence>
<dbReference type="SUPFAM" id="SSF51905">
    <property type="entry name" value="FAD/NAD(P)-binding domain"/>
    <property type="match status" value="1"/>
</dbReference>
<evidence type="ECO:0000256" key="1">
    <source>
        <dbReference type="ARBA" id="ARBA00001974"/>
    </source>
</evidence>
<dbReference type="PANTHER" id="PTHR43104">
    <property type="entry name" value="L-2-HYDROXYGLUTARATE DEHYDROGENASE, MITOCHONDRIAL"/>
    <property type="match status" value="1"/>
</dbReference>
<gene>
    <name evidence="7" type="ORF">DFQ59_104202</name>
</gene>
<dbReference type="InterPro" id="IPR006076">
    <property type="entry name" value="FAD-dep_OxRdtase"/>
</dbReference>
<keyword evidence="4" id="KW-0560">Oxidoreductase</keyword>
<dbReference type="Gene3D" id="3.50.50.60">
    <property type="entry name" value="FAD/NAD(P)-binding domain"/>
    <property type="match status" value="1"/>
</dbReference>
<comment type="similarity">
    <text evidence="5">Belongs to the L2HGDH family.</text>
</comment>
<evidence type="ECO:0000256" key="5">
    <source>
        <dbReference type="ARBA" id="ARBA00037941"/>
    </source>
</evidence>
<dbReference type="Pfam" id="PF01266">
    <property type="entry name" value="DAO"/>
    <property type="match status" value="1"/>
</dbReference>
<dbReference type="OrthoDB" id="9801699at2"/>
<feature type="domain" description="FAD dependent oxidoreductase" evidence="6">
    <location>
        <begin position="8"/>
        <end position="418"/>
    </location>
</feature>
<dbReference type="Proteomes" id="UP000252707">
    <property type="component" value="Unassembled WGS sequence"/>
</dbReference>
<dbReference type="GO" id="GO:0005737">
    <property type="term" value="C:cytoplasm"/>
    <property type="evidence" value="ECO:0007669"/>
    <property type="project" value="TreeGrafter"/>
</dbReference>
<dbReference type="EMBL" id="QPJY01000004">
    <property type="protein sequence ID" value="RCX30766.1"/>
    <property type="molecule type" value="Genomic_DNA"/>
</dbReference>
<name>A0A369CDF9_9GAMM</name>
<dbReference type="InterPro" id="IPR036188">
    <property type="entry name" value="FAD/NAD-bd_sf"/>
</dbReference>
<evidence type="ECO:0000313" key="8">
    <source>
        <dbReference type="Proteomes" id="UP000252707"/>
    </source>
</evidence>
<accession>A0A369CDF9</accession>
<dbReference type="PANTHER" id="PTHR43104:SF2">
    <property type="entry name" value="L-2-HYDROXYGLUTARATE DEHYDROGENASE, MITOCHONDRIAL"/>
    <property type="match status" value="1"/>
</dbReference>
<reference evidence="7 8" key="1">
    <citation type="submission" date="2018-07" db="EMBL/GenBank/DDBJ databases">
        <title>Genomic Encyclopedia of Type Strains, Phase IV (KMG-IV): sequencing the most valuable type-strain genomes for metagenomic binning, comparative biology and taxonomic classification.</title>
        <authorList>
            <person name="Goeker M."/>
        </authorList>
    </citation>
    <scope>NUCLEOTIDE SEQUENCE [LARGE SCALE GENOMIC DNA]</scope>
    <source>
        <strain evidence="7 8">DSM 26407</strain>
    </source>
</reference>
<keyword evidence="2" id="KW-0285">Flavoprotein</keyword>
<protein>
    <submittedName>
        <fullName evidence="7">Malate dehydrogenase (Quinone)</fullName>
    </submittedName>
</protein>
<dbReference type="AlphaFoldDB" id="A0A369CDF9"/>
<evidence type="ECO:0000256" key="3">
    <source>
        <dbReference type="ARBA" id="ARBA00022827"/>
    </source>
</evidence>
<keyword evidence="8" id="KW-1185">Reference proteome</keyword>
<dbReference type="Gene3D" id="3.30.9.10">
    <property type="entry name" value="D-Amino Acid Oxidase, subunit A, domain 2"/>
    <property type="match status" value="1"/>
</dbReference>
<comment type="cofactor">
    <cofactor evidence="1">
        <name>FAD</name>
        <dbReference type="ChEBI" id="CHEBI:57692"/>
    </cofactor>
</comment>
<evidence type="ECO:0000313" key="7">
    <source>
        <dbReference type="EMBL" id="RCX30766.1"/>
    </source>
</evidence>
<dbReference type="GO" id="GO:0047545">
    <property type="term" value="F:(S)-2-hydroxyglutarate dehydrogenase activity"/>
    <property type="evidence" value="ECO:0007669"/>
    <property type="project" value="TreeGrafter"/>
</dbReference>
<keyword evidence="3" id="KW-0274">FAD</keyword>
<organism evidence="7 8">
    <name type="scientific">Thioalbus denitrificans</name>
    <dbReference type="NCBI Taxonomy" id="547122"/>
    <lineage>
        <taxon>Bacteria</taxon>
        <taxon>Pseudomonadati</taxon>
        <taxon>Pseudomonadota</taxon>
        <taxon>Gammaproteobacteria</taxon>
        <taxon>Chromatiales</taxon>
        <taxon>Ectothiorhodospiraceae</taxon>
        <taxon>Thioalbus</taxon>
    </lineage>
</organism>
<dbReference type="RefSeq" id="WP_114279742.1">
    <property type="nucleotide sequence ID" value="NZ_QPJY01000004.1"/>
</dbReference>
<evidence type="ECO:0000256" key="2">
    <source>
        <dbReference type="ARBA" id="ARBA00022630"/>
    </source>
</evidence>